<feature type="transmembrane region" description="Helical" evidence="1">
    <location>
        <begin position="205"/>
        <end position="226"/>
    </location>
</feature>
<keyword evidence="1" id="KW-1133">Transmembrane helix</keyword>
<feature type="transmembrane region" description="Helical" evidence="1">
    <location>
        <begin position="155"/>
        <end position="174"/>
    </location>
</feature>
<accession>A0A1S8KN58</accession>
<keyword evidence="1" id="KW-0472">Membrane</keyword>
<gene>
    <name evidence="2" type="ORF">BWX42_04910</name>
</gene>
<keyword evidence="1" id="KW-0812">Transmembrane</keyword>
<dbReference type="EMBL" id="MUYF01000003">
    <property type="protein sequence ID" value="OOL81174.1"/>
    <property type="molecule type" value="Genomic_DNA"/>
</dbReference>
<name>A0A1S8KN58_9LACT</name>
<protein>
    <recommendedName>
        <fullName evidence="4">Lantibiotic ABC transporter permease</fullName>
    </recommendedName>
</protein>
<comment type="caution">
    <text evidence="2">The sequence shown here is derived from an EMBL/GenBank/DDBJ whole genome shotgun (WGS) entry which is preliminary data.</text>
</comment>
<proteinExistence type="predicted"/>
<evidence type="ECO:0000256" key="1">
    <source>
        <dbReference type="SAM" id="Phobius"/>
    </source>
</evidence>
<evidence type="ECO:0000313" key="3">
    <source>
        <dbReference type="Proteomes" id="UP000190409"/>
    </source>
</evidence>
<organism evidence="2 3">
    <name type="scientific">Dolosigranulum pigrum</name>
    <dbReference type="NCBI Taxonomy" id="29394"/>
    <lineage>
        <taxon>Bacteria</taxon>
        <taxon>Bacillati</taxon>
        <taxon>Bacillota</taxon>
        <taxon>Bacilli</taxon>
        <taxon>Lactobacillales</taxon>
        <taxon>Carnobacteriaceae</taxon>
        <taxon>Dolosigranulum</taxon>
    </lineage>
</organism>
<dbReference type="AlphaFoldDB" id="A0A1S8KN58"/>
<feature type="transmembrane region" description="Helical" evidence="1">
    <location>
        <begin position="48"/>
        <end position="70"/>
    </location>
</feature>
<dbReference type="Proteomes" id="UP000190409">
    <property type="component" value="Unassembled WGS sequence"/>
</dbReference>
<feature type="transmembrane region" description="Helical" evidence="1">
    <location>
        <begin position="130"/>
        <end position="148"/>
    </location>
</feature>
<feature type="transmembrane region" description="Helical" evidence="1">
    <location>
        <begin position="20"/>
        <end position="36"/>
    </location>
</feature>
<evidence type="ECO:0000313" key="2">
    <source>
        <dbReference type="EMBL" id="OOL81174.1"/>
    </source>
</evidence>
<reference evidence="2 3" key="1">
    <citation type="submission" date="2017-01" db="EMBL/GenBank/DDBJ databases">
        <title>Complete Genome Sequence of Dolosigranulum pigrum isolated from a Patient with interstitial lung disease.</title>
        <authorList>
            <person name="Mukhopadhyay R."/>
            <person name="Joaquin J."/>
            <person name="Hogue R."/>
            <person name="Fitzgerald S."/>
            <person name="Jospin G."/>
            <person name="Eisen J.A."/>
            <person name="Chaturvedi V."/>
        </authorList>
    </citation>
    <scope>NUCLEOTIDE SEQUENCE [LARGE SCALE GENOMIC DNA]</scope>
    <source>
        <strain evidence="2 3">15S00348</strain>
    </source>
</reference>
<dbReference type="CDD" id="cd21503">
    <property type="entry name" value="ABC-2_lan_permease"/>
    <property type="match status" value="1"/>
</dbReference>
<sequence length="237" mass="26950">MVRLIYSRWLRTKRTPFRVMWLGSPIIFGSLFGAYLRMSDILMGQELLFFYTILGVIAGFSLSLFIPLLYEPDRQAGYFVYDLCSGVSRKWIFLSQFLLLMGMVVVIILVASGVFLLFMIGDRAIALVSYLRYGGLLLVTLLLLIPIFQMLSLKFGLATSVLFGSFNTLLSLLFGTTELGGAMSDFLPTIWHVRLMYTVSDVHSGLFAIYSLVMIIGLLLISMIWYNKWENRTHEGE</sequence>
<feature type="transmembrane region" description="Helical" evidence="1">
    <location>
        <begin position="91"/>
        <end position="118"/>
    </location>
</feature>
<evidence type="ECO:0008006" key="4">
    <source>
        <dbReference type="Google" id="ProtNLM"/>
    </source>
</evidence>